<evidence type="ECO:0000256" key="3">
    <source>
        <dbReference type="SAM" id="MobiDB-lite"/>
    </source>
</evidence>
<dbReference type="GO" id="GO:0007033">
    <property type="term" value="P:vacuole organization"/>
    <property type="evidence" value="ECO:0007669"/>
    <property type="project" value="TreeGrafter"/>
</dbReference>
<dbReference type="InterPro" id="IPR003959">
    <property type="entry name" value="ATPase_AAA_core"/>
</dbReference>
<evidence type="ECO:0000256" key="2">
    <source>
        <dbReference type="ARBA" id="ARBA00022840"/>
    </source>
</evidence>
<dbReference type="Pfam" id="PF00004">
    <property type="entry name" value="AAA"/>
    <property type="match status" value="1"/>
</dbReference>
<dbReference type="FunFam" id="3.40.50.300:FF:002850">
    <property type="entry name" value="Katanin p60 ATPase-containing subunit A-like 2"/>
    <property type="match status" value="1"/>
</dbReference>
<dbReference type="InterPro" id="IPR007330">
    <property type="entry name" value="MIT_dom"/>
</dbReference>
<feature type="compositionally biased region" description="Low complexity" evidence="3">
    <location>
        <begin position="68"/>
        <end position="79"/>
    </location>
</feature>
<evidence type="ECO:0000313" key="5">
    <source>
        <dbReference type="EMBL" id="CAJ1375928.1"/>
    </source>
</evidence>
<dbReference type="Gene3D" id="1.20.58.80">
    <property type="entry name" value="Phosphotransferase system, lactose/cellobiose-type IIA subunit"/>
    <property type="match status" value="1"/>
</dbReference>
<dbReference type="PANTHER" id="PTHR23074:SF83">
    <property type="entry name" value="VACUOLAR PROTEIN SORTING-ASSOCIATED PROTEIN 4A"/>
    <property type="match status" value="1"/>
</dbReference>
<proteinExistence type="predicted"/>
<evidence type="ECO:0000313" key="6">
    <source>
        <dbReference type="Proteomes" id="UP001178507"/>
    </source>
</evidence>
<dbReference type="InterPro" id="IPR027417">
    <property type="entry name" value="P-loop_NTPase"/>
</dbReference>
<dbReference type="SMART" id="SM00382">
    <property type="entry name" value="AAA"/>
    <property type="match status" value="1"/>
</dbReference>
<dbReference type="Pfam" id="PF04212">
    <property type="entry name" value="MIT"/>
    <property type="match status" value="1"/>
</dbReference>
<reference evidence="5" key="1">
    <citation type="submission" date="2023-08" db="EMBL/GenBank/DDBJ databases">
        <authorList>
            <person name="Chen Y."/>
            <person name="Shah S."/>
            <person name="Dougan E. K."/>
            <person name="Thang M."/>
            <person name="Chan C."/>
        </authorList>
    </citation>
    <scope>NUCLEOTIDE SEQUENCE</scope>
</reference>
<name>A0AA36MQ45_9DINO</name>
<accession>A0AA36MQ45</accession>
<dbReference type="SUPFAM" id="SSF116846">
    <property type="entry name" value="MIT domain"/>
    <property type="match status" value="1"/>
</dbReference>
<dbReference type="GO" id="GO:0005524">
    <property type="term" value="F:ATP binding"/>
    <property type="evidence" value="ECO:0007669"/>
    <property type="project" value="UniProtKB-KW"/>
</dbReference>
<dbReference type="SUPFAM" id="SSF52540">
    <property type="entry name" value="P-loop containing nucleoside triphosphate hydrolases"/>
    <property type="match status" value="1"/>
</dbReference>
<dbReference type="GO" id="GO:0016197">
    <property type="term" value="P:endosomal transport"/>
    <property type="evidence" value="ECO:0007669"/>
    <property type="project" value="TreeGrafter"/>
</dbReference>
<dbReference type="PANTHER" id="PTHR23074">
    <property type="entry name" value="AAA DOMAIN-CONTAINING"/>
    <property type="match status" value="1"/>
</dbReference>
<gene>
    <name evidence="5" type="ORF">EVOR1521_LOCUS5109</name>
</gene>
<evidence type="ECO:0000259" key="4">
    <source>
        <dbReference type="SMART" id="SM00382"/>
    </source>
</evidence>
<keyword evidence="2" id="KW-0067">ATP-binding</keyword>
<feature type="region of interest" description="Disordered" evidence="3">
    <location>
        <begin position="47"/>
        <end position="90"/>
    </location>
</feature>
<dbReference type="EMBL" id="CAUJNA010000347">
    <property type="protein sequence ID" value="CAJ1375928.1"/>
    <property type="molecule type" value="Genomic_DNA"/>
</dbReference>
<dbReference type="Gene3D" id="3.40.50.300">
    <property type="entry name" value="P-loop containing nucleotide triphosphate hydrolases"/>
    <property type="match status" value="1"/>
</dbReference>
<comment type="caution">
    <text evidence="5">The sequence shown here is derived from an EMBL/GenBank/DDBJ whole genome shotgun (WGS) entry which is preliminary data.</text>
</comment>
<keyword evidence="1" id="KW-0547">Nucleotide-binding</keyword>
<dbReference type="InterPro" id="IPR036181">
    <property type="entry name" value="MIT_dom_sf"/>
</dbReference>
<dbReference type="GO" id="GO:0016887">
    <property type="term" value="F:ATP hydrolysis activity"/>
    <property type="evidence" value="ECO:0007669"/>
    <property type="project" value="InterPro"/>
</dbReference>
<dbReference type="InterPro" id="IPR050304">
    <property type="entry name" value="MT-severing_AAA_ATPase"/>
</dbReference>
<dbReference type="Proteomes" id="UP001178507">
    <property type="component" value="Unassembled WGS sequence"/>
</dbReference>
<dbReference type="InterPro" id="IPR003593">
    <property type="entry name" value="AAA+_ATPase"/>
</dbReference>
<sequence length="238" mass="25898">MSAEALREYNNCLQVFSFLVKWENNPRIQEMLRNRMEEILGRAEAVKEMTKNGKAPTSPPSGGGYGGAATQAPPATGTAEDAEDKEKEKMKKGLEGAIMTTKPNIKWDDVAGLEAAKGALQETVILPTRFPQLFTGKRVPWHGILLYGPPGTGKSYLAKACATEADATFFSISSSDLVSKWMGESEKLVRSLFEMAREAKPAIIFVDEIDSLCGARGESGESDAARRIKTEFLAQMDG</sequence>
<organism evidence="5 6">
    <name type="scientific">Effrenium voratum</name>
    <dbReference type="NCBI Taxonomy" id="2562239"/>
    <lineage>
        <taxon>Eukaryota</taxon>
        <taxon>Sar</taxon>
        <taxon>Alveolata</taxon>
        <taxon>Dinophyceae</taxon>
        <taxon>Suessiales</taxon>
        <taxon>Symbiodiniaceae</taxon>
        <taxon>Effrenium</taxon>
    </lineage>
</organism>
<keyword evidence="6" id="KW-1185">Reference proteome</keyword>
<evidence type="ECO:0000256" key="1">
    <source>
        <dbReference type="ARBA" id="ARBA00022741"/>
    </source>
</evidence>
<feature type="non-terminal residue" evidence="5">
    <location>
        <position position="238"/>
    </location>
</feature>
<protein>
    <recommendedName>
        <fullName evidence="4">AAA+ ATPase domain-containing protein</fullName>
    </recommendedName>
</protein>
<dbReference type="AlphaFoldDB" id="A0AA36MQ45"/>
<feature type="domain" description="AAA+ ATPase" evidence="4">
    <location>
        <begin position="140"/>
        <end position="237"/>
    </location>
</feature>